<dbReference type="EMBL" id="JACDUU010000006">
    <property type="protein sequence ID" value="MBA2872239.1"/>
    <property type="molecule type" value="Genomic_DNA"/>
</dbReference>
<dbReference type="Proteomes" id="UP000580891">
    <property type="component" value="Unassembled WGS sequence"/>
</dbReference>
<evidence type="ECO:0000313" key="2">
    <source>
        <dbReference type="Proteomes" id="UP000580891"/>
    </source>
</evidence>
<evidence type="ECO:0000313" key="1">
    <source>
        <dbReference type="EMBL" id="MBA2872239.1"/>
    </source>
</evidence>
<reference evidence="1 2" key="1">
    <citation type="submission" date="2020-07" db="EMBL/GenBank/DDBJ databases">
        <title>Genomic Encyclopedia of Type Strains, Phase IV (KMG-IV): sequencing the most valuable type-strain genomes for metagenomic binning, comparative biology and taxonomic classification.</title>
        <authorList>
            <person name="Goeker M."/>
        </authorList>
    </citation>
    <scope>NUCLEOTIDE SEQUENCE [LARGE SCALE GENOMIC DNA]</scope>
    <source>
        <strain evidence="1 2">DSM 25220</strain>
    </source>
</reference>
<keyword evidence="2" id="KW-1185">Reference proteome</keyword>
<dbReference type="Pfam" id="PF11553">
    <property type="entry name" value="DUF3231"/>
    <property type="match status" value="2"/>
</dbReference>
<evidence type="ECO:0008006" key="3">
    <source>
        <dbReference type="Google" id="ProtNLM"/>
    </source>
</evidence>
<name>A0A7V9Z1A9_9BACL</name>
<organism evidence="1 2">
    <name type="scientific">[Anoxybacillus] calidus</name>
    <dbReference type="NCBI Taxonomy" id="575178"/>
    <lineage>
        <taxon>Bacteria</taxon>
        <taxon>Bacillati</taxon>
        <taxon>Bacillota</taxon>
        <taxon>Bacilli</taxon>
        <taxon>Bacillales</taxon>
        <taxon>Anoxybacillaceae</taxon>
        <taxon>Paranoxybacillus</taxon>
    </lineage>
</organism>
<gene>
    <name evidence="1" type="ORF">HNQ85_002548</name>
</gene>
<sequence length="332" mass="37675">MNGNTSRLTSSEIASLWTQYLQETSAVCGCKYVLATIKDPEIRSVYQLSLDLSEKHVNELKAIFQQEDFPIPIGFTDEDVNLNAPPLFTDNFWLEYIYNMTVHGLFGHNLSFSVSIRKDIRDFLYQCNLDAMDVYNQSIEVLLSKGLYDKPPGFSNPNTIEFITDLSYAVDVIGKRRKLNSIECGNIYFNLKKSILAKAILLGFMQVTKNKEVRDFMEKGVKLTNKHIRIFSSILHEENLHSPPLLDNQVTNSLIAPFSDKFMMAHSGFLFNAAMSYYGTALSTSMRVDLIGHCEAAILRDLKISAIWGNIMIKNGWLEKPPEASSQQQLPF</sequence>
<dbReference type="RefSeq" id="WP_181538030.1">
    <property type="nucleotide sequence ID" value="NZ_JACDUU010000006.1"/>
</dbReference>
<dbReference type="InterPro" id="IPR012347">
    <property type="entry name" value="Ferritin-like"/>
</dbReference>
<comment type="caution">
    <text evidence="1">The sequence shown here is derived from an EMBL/GenBank/DDBJ whole genome shotgun (WGS) entry which is preliminary data.</text>
</comment>
<dbReference type="InterPro" id="IPR021617">
    <property type="entry name" value="DUF3231"/>
</dbReference>
<protein>
    <recommendedName>
        <fullName evidence="3">DUF3231 family protein</fullName>
    </recommendedName>
</protein>
<accession>A0A7V9Z1A9</accession>
<proteinExistence type="predicted"/>
<dbReference type="AlphaFoldDB" id="A0A7V9Z1A9"/>
<dbReference type="Gene3D" id="1.20.1260.10">
    <property type="match status" value="2"/>
</dbReference>